<evidence type="ECO:0000313" key="1">
    <source>
        <dbReference type="Proteomes" id="UP000095280"/>
    </source>
</evidence>
<protein>
    <submittedName>
        <fullName evidence="2">ETS domain-containing protein</fullName>
    </submittedName>
</protein>
<proteinExistence type="predicted"/>
<dbReference type="WBParaSite" id="maker-uti_cns_0002837-snap-gene-0.4-mRNA-1">
    <property type="protein sequence ID" value="maker-uti_cns_0002837-snap-gene-0.4-mRNA-1"/>
    <property type="gene ID" value="maker-uti_cns_0002837-snap-gene-0.4"/>
</dbReference>
<keyword evidence="1" id="KW-1185">Reference proteome</keyword>
<dbReference type="Proteomes" id="UP000095280">
    <property type="component" value="Unplaced"/>
</dbReference>
<evidence type="ECO:0000313" key="2">
    <source>
        <dbReference type="WBParaSite" id="maker-uti_cns_0002837-snap-gene-0.4-mRNA-1"/>
    </source>
</evidence>
<reference evidence="2" key="1">
    <citation type="submission" date="2016-11" db="UniProtKB">
        <authorList>
            <consortium name="WormBaseParasite"/>
        </authorList>
    </citation>
    <scope>IDENTIFICATION</scope>
</reference>
<organism evidence="1 2">
    <name type="scientific">Macrostomum lignano</name>
    <dbReference type="NCBI Taxonomy" id="282301"/>
    <lineage>
        <taxon>Eukaryota</taxon>
        <taxon>Metazoa</taxon>
        <taxon>Spiralia</taxon>
        <taxon>Lophotrochozoa</taxon>
        <taxon>Platyhelminthes</taxon>
        <taxon>Rhabditophora</taxon>
        <taxon>Macrostomorpha</taxon>
        <taxon>Macrostomida</taxon>
        <taxon>Macrostomidae</taxon>
        <taxon>Macrostomum</taxon>
    </lineage>
</organism>
<accession>A0A1I8GRH1</accession>
<dbReference type="AlphaFoldDB" id="A0A1I8GRH1"/>
<sequence>MDLSSDDLLLQLTRRSDDGLKFHLSQSHPRALLEKSASFDSLVHELFNDASEPEVAAAMNIQQCFINDSKSGEEALKSWLPPPGRSSPKSMDIDSPPPSSSIVSQPVSSGMTNMAQTLEYPGTLQVTQEPRHPIPEQGGVPTLPVFKACPPRQLPLLETVDPDIVDEILSPLSATSGTEVTQPAQTPQMEMQTQPQQQLELTPQEQPSLKRHSKVAKVKSGSAKSRGSSSSTEREDLSEKVGYIQRAVANYHKKGAAACSNGKIQVHEVVLAILQAGSELNFNKVLSFCTEDGTETDEVSENFVARDTKLMGLIWQSLKGNRNGNFDTFARAMRVGRERQKDYFDYLSGGKASKKRVYKLGPKALKEYSRMRKVFQDKW</sequence>
<name>A0A1I8GRH1_9PLAT</name>